<dbReference type="RefSeq" id="WP_377474086.1">
    <property type="nucleotide sequence ID" value="NZ_JBHLWN010000110.1"/>
</dbReference>
<dbReference type="InterPro" id="IPR019700">
    <property type="entry name" value="Sigma-G_inhibitor_Gin"/>
</dbReference>
<reference evidence="1 2" key="1">
    <citation type="submission" date="2024-09" db="EMBL/GenBank/DDBJ databases">
        <authorList>
            <person name="Sun Q."/>
            <person name="Mori K."/>
        </authorList>
    </citation>
    <scope>NUCLEOTIDE SEQUENCE [LARGE SCALE GENOMIC DNA]</scope>
    <source>
        <strain evidence="1 2">CCM 7759</strain>
    </source>
</reference>
<evidence type="ECO:0000313" key="1">
    <source>
        <dbReference type="EMBL" id="MFC0216160.1"/>
    </source>
</evidence>
<dbReference type="Proteomes" id="UP001589776">
    <property type="component" value="Unassembled WGS sequence"/>
</dbReference>
<sequence length="62" mass="7258">MEEQRAPAPCMICGQERTDGIHILYGFICQDCETEIVRTDVADVKYPFFVHQMKQIFYKKDA</sequence>
<organism evidence="1 2">
    <name type="scientific">Paenibacillus chartarius</name>
    <dbReference type="NCBI Taxonomy" id="747481"/>
    <lineage>
        <taxon>Bacteria</taxon>
        <taxon>Bacillati</taxon>
        <taxon>Bacillota</taxon>
        <taxon>Bacilli</taxon>
        <taxon>Bacillales</taxon>
        <taxon>Paenibacillaceae</taxon>
        <taxon>Paenibacillus</taxon>
    </lineage>
</organism>
<dbReference type="Pfam" id="PF10764">
    <property type="entry name" value="Gin"/>
    <property type="match status" value="1"/>
</dbReference>
<evidence type="ECO:0000313" key="2">
    <source>
        <dbReference type="Proteomes" id="UP001589776"/>
    </source>
</evidence>
<dbReference type="EMBL" id="JBHLWN010000110">
    <property type="protein sequence ID" value="MFC0216160.1"/>
    <property type="molecule type" value="Genomic_DNA"/>
</dbReference>
<comment type="caution">
    <text evidence="1">The sequence shown here is derived from an EMBL/GenBank/DDBJ whole genome shotgun (WGS) entry which is preliminary data.</text>
</comment>
<name>A0ABV6DU26_9BACL</name>
<gene>
    <name evidence="1" type="ORF">ACFFK0_27570</name>
</gene>
<accession>A0ABV6DU26</accession>
<protein>
    <submittedName>
        <fullName evidence="1">Sigma factor G inhibitor Gin</fullName>
    </submittedName>
</protein>
<proteinExistence type="predicted"/>
<keyword evidence="2" id="KW-1185">Reference proteome</keyword>